<name>A0A8U0A293_9EURY</name>
<dbReference type="RefSeq" id="WP_247993579.1">
    <property type="nucleotide sequence ID" value="NZ_CP096019.1"/>
</dbReference>
<accession>A0A8U0A293</accession>
<dbReference type="EMBL" id="CP096019">
    <property type="protein sequence ID" value="UPM42909.1"/>
    <property type="molecule type" value="Genomic_DNA"/>
</dbReference>
<dbReference type="GeneID" id="71926438"/>
<dbReference type="KEGG" id="haad:MW046_00285"/>
<keyword evidence="2" id="KW-1185">Reference proteome</keyword>
<evidence type="ECO:0000313" key="2">
    <source>
        <dbReference type="Proteomes" id="UP000831768"/>
    </source>
</evidence>
<proteinExistence type="predicted"/>
<protein>
    <submittedName>
        <fullName evidence="1">Uncharacterized protein</fullName>
    </submittedName>
</protein>
<organism evidence="1 2">
    <name type="scientific">Halocatena salina</name>
    <dbReference type="NCBI Taxonomy" id="2934340"/>
    <lineage>
        <taxon>Archaea</taxon>
        <taxon>Methanobacteriati</taxon>
        <taxon>Methanobacteriota</taxon>
        <taxon>Stenosarchaea group</taxon>
        <taxon>Halobacteria</taxon>
        <taxon>Halobacteriales</taxon>
        <taxon>Natronomonadaceae</taxon>
        <taxon>Halocatena</taxon>
    </lineage>
</organism>
<evidence type="ECO:0000313" key="1">
    <source>
        <dbReference type="EMBL" id="UPM42909.1"/>
    </source>
</evidence>
<gene>
    <name evidence="1" type="ORF">MW046_00285</name>
</gene>
<reference evidence="1" key="1">
    <citation type="submission" date="2022-04" db="EMBL/GenBank/DDBJ databases">
        <title>Halocatena sp. nov., isolated from a salt lake.</title>
        <authorList>
            <person name="Cui H.-L."/>
        </authorList>
    </citation>
    <scope>NUCLEOTIDE SEQUENCE</scope>
    <source>
        <strain evidence="1">AD-1</strain>
    </source>
</reference>
<dbReference type="Proteomes" id="UP000831768">
    <property type="component" value="Chromosome"/>
</dbReference>
<dbReference type="AlphaFoldDB" id="A0A8U0A293"/>
<sequence length="147" mass="16696">MVRFVCPSCGGAPDAIETWLRVRSTGTDEGAPTIQLLLDEDLEPSEPSFGTELLEPVRTLRPCGHTFPYKNVDAVFHLLEILETLLQRHNDTTNPLETQHLRHEIHTVSEQLHTVAQQCIDQVETVNPNRCRKWRSGPRRSTYGPET</sequence>